<keyword evidence="1" id="KW-0805">Transcription regulation</keyword>
<feature type="domain" description="IclR-ED" evidence="5">
    <location>
        <begin position="55"/>
        <end position="243"/>
    </location>
</feature>
<dbReference type="InterPro" id="IPR029016">
    <property type="entry name" value="GAF-like_dom_sf"/>
</dbReference>
<dbReference type="SUPFAM" id="SSF55781">
    <property type="entry name" value="GAF domain-like"/>
    <property type="match status" value="1"/>
</dbReference>
<sequence length="243" mass="27083">MSGAKMLDILDLFSLEHWELSVPQIAVILEQPQSTVYRHLRVLKEKGYVMEAQAGVYKLGYRFLEKARMIRSQNSLASVALPAMRVLTKETEETAILTIASDLVVICLERVESTMPIKVSAEIGQVLPLHAGASSKPLLAYMPEETVDLLHSRELLRKFADNTIVDTELLKADLRRIRERGYAVSESEVDEQVLAYGAPIRDADGQVIAVLSIAGPVERLSQKAEAQLVSHLHQAVHEIQTYL</sequence>
<dbReference type="Pfam" id="PF01614">
    <property type="entry name" value="IclR_C"/>
    <property type="match status" value="1"/>
</dbReference>
<dbReference type="Pfam" id="PF09339">
    <property type="entry name" value="HTH_IclR"/>
    <property type="match status" value="1"/>
</dbReference>
<dbReference type="InterPro" id="IPR050707">
    <property type="entry name" value="HTH_MetabolicPath_Reg"/>
</dbReference>
<accession>A0ABU9DFM4</accession>
<dbReference type="PROSITE" id="PS51078">
    <property type="entry name" value="ICLR_ED"/>
    <property type="match status" value="1"/>
</dbReference>
<dbReference type="InterPro" id="IPR036388">
    <property type="entry name" value="WH-like_DNA-bd_sf"/>
</dbReference>
<dbReference type="PROSITE" id="PS51077">
    <property type="entry name" value="HTH_ICLR"/>
    <property type="match status" value="1"/>
</dbReference>
<dbReference type="InterPro" id="IPR011991">
    <property type="entry name" value="ArsR-like_HTH"/>
</dbReference>
<dbReference type="InterPro" id="IPR036390">
    <property type="entry name" value="WH_DNA-bd_sf"/>
</dbReference>
<protein>
    <submittedName>
        <fullName evidence="6">IclR family transcriptional regulator</fullName>
    </submittedName>
</protein>
<dbReference type="InterPro" id="IPR014757">
    <property type="entry name" value="Tscrpt_reg_IclR_C"/>
</dbReference>
<keyword evidence="2" id="KW-0238">DNA-binding</keyword>
<evidence type="ECO:0000256" key="1">
    <source>
        <dbReference type="ARBA" id="ARBA00023015"/>
    </source>
</evidence>
<dbReference type="EMBL" id="JBBPCC010000001">
    <property type="protein sequence ID" value="MEK8126553.1"/>
    <property type="molecule type" value="Genomic_DNA"/>
</dbReference>
<dbReference type="PANTHER" id="PTHR30136:SF24">
    <property type="entry name" value="HTH-TYPE TRANSCRIPTIONAL REPRESSOR ALLR"/>
    <property type="match status" value="1"/>
</dbReference>
<dbReference type="Proteomes" id="UP001469365">
    <property type="component" value="Unassembled WGS sequence"/>
</dbReference>
<evidence type="ECO:0000256" key="2">
    <source>
        <dbReference type="ARBA" id="ARBA00023125"/>
    </source>
</evidence>
<dbReference type="SUPFAM" id="SSF46785">
    <property type="entry name" value="Winged helix' DNA-binding domain"/>
    <property type="match status" value="1"/>
</dbReference>
<comment type="caution">
    <text evidence="6">The sequence shown here is derived from an EMBL/GenBank/DDBJ whole genome shotgun (WGS) entry which is preliminary data.</text>
</comment>
<evidence type="ECO:0000259" key="4">
    <source>
        <dbReference type="PROSITE" id="PS51077"/>
    </source>
</evidence>
<dbReference type="SMART" id="SM00346">
    <property type="entry name" value="HTH_ICLR"/>
    <property type="match status" value="1"/>
</dbReference>
<reference evidence="6 7" key="1">
    <citation type="submission" date="2024-04" db="EMBL/GenBank/DDBJ databases">
        <title>draft genome sequnece of Paenibacillus filicis.</title>
        <authorList>
            <person name="Kim D.-U."/>
        </authorList>
    </citation>
    <scope>NUCLEOTIDE SEQUENCE [LARGE SCALE GENOMIC DNA]</scope>
    <source>
        <strain evidence="6 7">KACC14197</strain>
    </source>
</reference>
<organism evidence="6 7">
    <name type="scientific">Paenibacillus filicis</name>
    <dbReference type="NCBI Taxonomy" id="669464"/>
    <lineage>
        <taxon>Bacteria</taxon>
        <taxon>Bacillati</taxon>
        <taxon>Bacillota</taxon>
        <taxon>Bacilli</taxon>
        <taxon>Bacillales</taxon>
        <taxon>Paenibacillaceae</taxon>
        <taxon>Paenibacillus</taxon>
    </lineage>
</organism>
<evidence type="ECO:0000256" key="3">
    <source>
        <dbReference type="ARBA" id="ARBA00023163"/>
    </source>
</evidence>
<dbReference type="PANTHER" id="PTHR30136">
    <property type="entry name" value="HELIX-TURN-HELIX TRANSCRIPTIONAL REGULATOR, ICLR FAMILY"/>
    <property type="match status" value="1"/>
</dbReference>
<dbReference type="Gene3D" id="3.30.450.40">
    <property type="match status" value="1"/>
</dbReference>
<evidence type="ECO:0000313" key="7">
    <source>
        <dbReference type="Proteomes" id="UP001469365"/>
    </source>
</evidence>
<evidence type="ECO:0000313" key="6">
    <source>
        <dbReference type="EMBL" id="MEK8126553.1"/>
    </source>
</evidence>
<feature type="domain" description="HTH iclR-type" evidence="4">
    <location>
        <begin position="1"/>
        <end position="61"/>
    </location>
</feature>
<name>A0ABU9DFM4_9BACL</name>
<gene>
    <name evidence="6" type="ORF">WMW72_01375</name>
</gene>
<dbReference type="InterPro" id="IPR005471">
    <property type="entry name" value="Tscrpt_reg_IclR_N"/>
</dbReference>
<evidence type="ECO:0000259" key="5">
    <source>
        <dbReference type="PROSITE" id="PS51078"/>
    </source>
</evidence>
<keyword evidence="7" id="KW-1185">Reference proteome</keyword>
<dbReference type="CDD" id="cd00090">
    <property type="entry name" value="HTH_ARSR"/>
    <property type="match status" value="1"/>
</dbReference>
<dbReference type="Gene3D" id="1.10.10.10">
    <property type="entry name" value="Winged helix-like DNA-binding domain superfamily/Winged helix DNA-binding domain"/>
    <property type="match status" value="1"/>
</dbReference>
<proteinExistence type="predicted"/>
<dbReference type="RefSeq" id="WP_341413607.1">
    <property type="nucleotide sequence ID" value="NZ_JBBPCC010000001.1"/>
</dbReference>
<keyword evidence="3" id="KW-0804">Transcription</keyword>